<name>A0A4Y2GFD5_ARAVE</name>
<reference evidence="1 2" key="1">
    <citation type="journal article" date="2019" name="Sci. Rep.">
        <title>Orb-weaving spider Araneus ventricosus genome elucidates the spidroin gene catalogue.</title>
        <authorList>
            <person name="Kono N."/>
            <person name="Nakamura H."/>
            <person name="Ohtoshi R."/>
            <person name="Moran D.A.P."/>
            <person name="Shinohara A."/>
            <person name="Yoshida Y."/>
            <person name="Fujiwara M."/>
            <person name="Mori M."/>
            <person name="Tomita M."/>
            <person name="Arakawa K."/>
        </authorList>
    </citation>
    <scope>NUCLEOTIDE SEQUENCE [LARGE SCALE GENOMIC DNA]</scope>
</reference>
<dbReference type="Proteomes" id="UP000499080">
    <property type="component" value="Unassembled WGS sequence"/>
</dbReference>
<comment type="caution">
    <text evidence="1">The sequence shown here is derived from an EMBL/GenBank/DDBJ whole genome shotgun (WGS) entry which is preliminary data.</text>
</comment>
<accession>A0A4Y2GFD5</accession>
<protein>
    <submittedName>
        <fullName evidence="1">Uncharacterized protein</fullName>
    </submittedName>
</protein>
<dbReference type="EMBL" id="BGPR01001330">
    <property type="protein sequence ID" value="GBM51258.1"/>
    <property type="molecule type" value="Genomic_DNA"/>
</dbReference>
<evidence type="ECO:0000313" key="2">
    <source>
        <dbReference type="Proteomes" id="UP000499080"/>
    </source>
</evidence>
<proteinExistence type="predicted"/>
<organism evidence="1 2">
    <name type="scientific">Araneus ventricosus</name>
    <name type="common">Orbweaver spider</name>
    <name type="synonym">Epeira ventricosa</name>
    <dbReference type="NCBI Taxonomy" id="182803"/>
    <lineage>
        <taxon>Eukaryota</taxon>
        <taxon>Metazoa</taxon>
        <taxon>Ecdysozoa</taxon>
        <taxon>Arthropoda</taxon>
        <taxon>Chelicerata</taxon>
        <taxon>Arachnida</taxon>
        <taxon>Araneae</taxon>
        <taxon>Araneomorphae</taxon>
        <taxon>Entelegynae</taxon>
        <taxon>Araneoidea</taxon>
        <taxon>Araneidae</taxon>
        <taxon>Araneus</taxon>
    </lineage>
</organism>
<dbReference type="AlphaFoldDB" id="A0A4Y2GFD5"/>
<keyword evidence="2" id="KW-1185">Reference proteome</keyword>
<gene>
    <name evidence="1" type="ORF">AVEN_267129_1</name>
</gene>
<sequence length="95" mass="11320">MYENYINSRCRVQYFSKLERWKKPQELREEGEKKHPPRVMGRLNVTKILRDVRKPVATSCLFGRKSSGHRILARRDLLLTDPKKESDIQFRSLCS</sequence>
<evidence type="ECO:0000313" key="1">
    <source>
        <dbReference type="EMBL" id="GBM51258.1"/>
    </source>
</evidence>